<sequence>MMNTGDSVNIDTTREFLRSFSVIDVEESDSDSDYEELSPIPETPADLDINISTDDADASGAKLIPYKDVFRQPVPFSGQRDNCWIPGVPITVEITLHDRQPASNVLNPNLYLIKVKHGDFEWTILRRYKHFRQLHDSLAFFLAKYRMPLPNKNYHERRATIMKDIRGHKKRQKDRQQQTVRLPKRPEALVSEDKIDTRIKQLKEYLENLVLCKSYRNHPETLKFFEVSHLSFVNKLGIKGKEGLIEKCSGGRRINIQCCGCLQNVHFAGTWNKRWLVVKDNFLLYVRPEDGHISDVLLMDSAFSVKHGLSNTGRNHAILIENLSRKLLIKCWTSRKAKEWAEQIQNVASRQAIDYIQKNRFGSFAPARENTYARWFVDGRSYFEAVADALEKAKEEIYITDWWLSPEIYLKRPIVDGDKWRLDVVLKRKAEEGVKIFVLLYKEIEAALSIKSIYSKQTLMSLCPENIKVLRHPDHIPGKGVLLWAHHEKLVIIDQQIAFTGGLDLCYGRWDDEFHKLTDLGSISLMPKPNTPEIRIDNNYAHEFSSNTELSVISSDNASVSEINLRTSSQDNVVPSITSTKDDKAKQRLPGSNPSSPQVLSAESQRSLSSTSSHRQPLDAKIIVKVTNTNDEQVSDSEVASTRSYPSDSSLSNTGQELQPQNIQFRYSKSDSDTESVASSKPPDSLPRAVDIEGFTETELQEINQSMQPFRNFHRQRSPRSELGAEVVLSVSLESGKGFDPLLDKEIICSPDAADIPDHARPRSSPAFHQKARHSLSPQSKKDKSSPSSSPKTKLKNEQNGSSVAGAGVSASHLWKRRSKNQNSLQLKMPDKNSADKISQPTDGRQQNRLNSSGEIKSVRNGTRHLSLSSKPRKKDRQKMVSDEVRFQSTSNTVDIITENQASPDTIQKAPGSAPVSSSRNFSFASTATAANALRKLLHRRESNNNDEVDDNSGKTNMARRRWRMILNVSKFESMVRSPQEPERIDESLFYNQNIKHPSTRSKLVKSFKDGVDRLKRHGRRDSDVDMQLQLDKNYLQVPRQLYHTQSEEDILERGLQGSTKLWIGKDYVNFIHKDFVGLDQPFDDFINRKETPRMPWHDIGCVVYGKSARDLARHFIGRWNFTKLEKFKRNPSYPLLLPKTTSKFYIPQSIKGITFEVKAQILRSSTGWSAGLSQPEDSIHKAYEHCIENARDYIYIENQFFISLVEGSGVNNCIGNALYKRILRAHRSNSNFKVYVVLPLLPAFEGEFGTSTGVALQAITHWNYASICRGGNSLMEKLSKEVPDPNKYIVFCGLRTWDKLNNKLVTELVYVHSKLMIVDDDTVIIGSANINDRSLLGNRDSEIAVMFEDVQKTDVMVNGKKYTAGKFASSLRWTIFREHLGIHNEPDFVDLTDISCDSFYKDVWMRIAAVNTTCFDKVFRCLPTDNVTNFAKMRQYQTVLPLAQTDEAEAMKLLNKVKGYLVLLPLQFLRDENLAPRVGQKEALLPISLWT</sequence>
<feature type="compositionally biased region" description="Low complexity" evidence="10">
    <location>
        <begin position="801"/>
        <end position="812"/>
    </location>
</feature>
<feature type="compositionally biased region" description="Polar residues" evidence="10">
    <location>
        <begin position="629"/>
        <end position="667"/>
    </location>
</feature>
<feature type="domain" description="PX" evidence="12">
    <location>
        <begin position="89"/>
        <end position="232"/>
    </location>
</feature>
<evidence type="ECO:0000256" key="6">
    <source>
        <dbReference type="ARBA" id="ARBA00023098"/>
    </source>
</evidence>
<dbReference type="CDD" id="cd09141">
    <property type="entry name" value="PLDc_vPLD1_2_yPLD_like_2"/>
    <property type="match status" value="1"/>
</dbReference>
<dbReference type="SUPFAM" id="SSF56024">
    <property type="entry name" value="Phospholipase D/nuclease"/>
    <property type="match status" value="3"/>
</dbReference>
<dbReference type="SMART" id="SM00312">
    <property type="entry name" value="PX"/>
    <property type="match status" value="1"/>
</dbReference>
<proteinExistence type="inferred from homology"/>
<protein>
    <recommendedName>
        <fullName evidence="9">Phospholipase</fullName>
        <ecNumber evidence="9">3.1.4.4</ecNumber>
    </recommendedName>
</protein>
<dbReference type="EC" id="3.1.4.4" evidence="9"/>
<dbReference type="Gene3D" id="3.30.1520.10">
    <property type="entry name" value="Phox-like domain"/>
    <property type="match status" value="1"/>
</dbReference>
<evidence type="ECO:0000313" key="14">
    <source>
        <dbReference type="Proteomes" id="UP000076420"/>
    </source>
</evidence>
<dbReference type="Gene3D" id="3.30.870.10">
    <property type="entry name" value="Endonuclease Chain A"/>
    <property type="match status" value="2"/>
</dbReference>
<feature type="region of interest" description="Disordered" evidence="10">
    <location>
        <begin position="571"/>
        <end position="616"/>
    </location>
</feature>
<comment type="catalytic activity">
    <reaction evidence="1 9">
        <text>a 1,2-diacyl-sn-glycero-3-phosphocholine + H2O = a 1,2-diacyl-sn-glycero-3-phosphate + choline + H(+)</text>
        <dbReference type="Rhea" id="RHEA:14445"/>
        <dbReference type="ChEBI" id="CHEBI:15354"/>
        <dbReference type="ChEBI" id="CHEBI:15377"/>
        <dbReference type="ChEBI" id="CHEBI:15378"/>
        <dbReference type="ChEBI" id="CHEBI:57643"/>
        <dbReference type="ChEBI" id="CHEBI:58608"/>
        <dbReference type="EC" id="3.1.4.4"/>
    </reaction>
</comment>
<dbReference type="PIRSF" id="PIRSF009376">
    <property type="entry name" value="Phospholipase_D_euk"/>
    <property type="match status" value="1"/>
</dbReference>
<dbReference type="Pfam" id="PF00787">
    <property type="entry name" value="PX"/>
    <property type="match status" value="1"/>
</dbReference>
<dbReference type="InterPro" id="IPR025202">
    <property type="entry name" value="PLD-like_dom"/>
</dbReference>
<dbReference type="FunFam" id="3.30.870.10:FF:000011">
    <property type="entry name" value="Phospholipase"/>
    <property type="match status" value="1"/>
</dbReference>
<feature type="compositionally biased region" description="Polar residues" evidence="10">
    <location>
        <begin position="590"/>
        <end position="599"/>
    </location>
</feature>
<dbReference type="GO" id="GO:0060627">
    <property type="term" value="P:regulation of vesicle-mediated transport"/>
    <property type="evidence" value="ECO:0007669"/>
    <property type="project" value="TreeGrafter"/>
</dbReference>
<evidence type="ECO:0000256" key="10">
    <source>
        <dbReference type="SAM" id="MobiDB-lite"/>
    </source>
</evidence>
<dbReference type="PANTHER" id="PTHR18896:SF76">
    <property type="entry name" value="PHOSPHOLIPASE"/>
    <property type="match status" value="1"/>
</dbReference>
<feature type="region of interest" description="Disordered" evidence="10">
    <location>
        <begin position="901"/>
        <end position="921"/>
    </location>
</feature>
<dbReference type="GO" id="GO:0006654">
    <property type="term" value="P:phosphatidic acid biosynthetic process"/>
    <property type="evidence" value="ECO:0007669"/>
    <property type="project" value="InterPro"/>
</dbReference>
<evidence type="ECO:0000256" key="4">
    <source>
        <dbReference type="ARBA" id="ARBA00022801"/>
    </source>
</evidence>
<dbReference type="STRING" id="6526.A0A2C9JYW8"/>
<keyword evidence="5 9" id="KW-0442">Lipid degradation</keyword>
<evidence type="ECO:0000259" key="12">
    <source>
        <dbReference type="PROSITE" id="PS50195"/>
    </source>
</evidence>
<feature type="compositionally biased region" description="Low complexity" evidence="10">
    <location>
        <begin position="601"/>
        <end position="613"/>
    </location>
</feature>
<dbReference type="InterPro" id="IPR011993">
    <property type="entry name" value="PH-like_dom_sf"/>
</dbReference>
<evidence type="ECO:0000256" key="5">
    <source>
        <dbReference type="ARBA" id="ARBA00022963"/>
    </source>
</evidence>
<evidence type="ECO:0000259" key="11">
    <source>
        <dbReference type="PROSITE" id="PS50035"/>
    </source>
</evidence>
<evidence type="ECO:0000256" key="8">
    <source>
        <dbReference type="ARBA" id="ARBA00037868"/>
    </source>
</evidence>
<dbReference type="VEuPathDB" id="VectorBase:BGLB010267"/>
<evidence type="ECO:0000256" key="3">
    <source>
        <dbReference type="ARBA" id="ARBA00022737"/>
    </source>
</evidence>
<dbReference type="InterPro" id="IPR001683">
    <property type="entry name" value="PX_dom"/>
</dbReference>
<comment type="similarity">
    <text evidence="2 9">Belongs to the phospholipase D family.</text>
</comment>
<dbReference type="VEuPathDB" id="VectorBase:BGLAX_044042"/>
<feature type="domain" description="PLD phosphodiesterase" evidence="11">
    <location>
        <begin position="482"/>
        <end position="509"/>
    </location>
</feature>
<reference evidence="13" key="1">
    <citation type="submission" date="2020-05" db="UniProtKB">
        <authorList>
            <consortium name="EnsemblMetazoa"/>
        </authorList>
    </citation>
    <scope>IDENTIFICATION</scope>
    <source>
        <strain evidence="13">BB02</strain>
    </source>
</reference>
<keyword evidence="6" id="KW-0443">Lipid metabolism</keyword>
<dbReference type="InterPro" id="IPR001849">
    <property type="entry name" value="PH_domain"/>
</dbReference>
<evidence type="ECO:0000313" key="13">
    <source>
        <dbReference type="EnsemblMetazoa" id="BGLB010267-PB"/>
    </source>
</evidence>
<dbReference type="Pfam" id="PF00614">
    <property type="entry name" value="PLDc"/>
    <property type="match status" value="1"/>
</dbReference>
<dbReference type="Pfam" id="PF13091">
    <property type="entry name" value="PLDc_2"/>
    <property type="match status" value="1"/>
</dbReference>
<accession>A0A2C9JYW8</accession>
<dbReference type="InterPro" id="IPR036871">
    <property type="entry name" value="PX_dom_sf"/>
</dbReference>
<dbReference type="SMART" id="SM00233">
    <property type="entry name" value="PH"/>
    <property type="match status" value="1"/>
</dbReference>
<dbReference type="Gene3D" id="2.30.29.30">
    <property type="entry name" value="Pleckstrin-homology domain (PH domain)/Phosphotyrosine-binding domain (PTB)"/>
    <property type="match status" value="1"/>
</dbReference>
<evidence type="ECO:0000256" key="1">
    <source>
        <dbReference type="ARBA" id="ARBA00000798"/>
    </source>
</evidence>
<feature type="region of interest" description="Disordered" evidence="10">
    <location>
        <begin position="629"/>
        <end position="689"/>
    </location>
</feature>
<dbReference type="GO" id="GO:0035556">
    <property type="term" value="P:intracellular signal transduction"/>
    <property type="evidence" value="ECO:0007669"/>
    <property type="project" value="InterPro"/>
</dbReference>
<feature type="region of interest" description="Disordered" evidence="10">
    <location>
        <begin position="753"/>
        <end position="884"/>
    </location>
</feature>
<dbReference type="RefSeq" id="XP_013089460.2">
    <property type="nucleotide sequence ID" value="XM_013234006.2"/>
</dbReference>
<dbReference type="PROSITE" id="PS50035">
    <property type="entry name" value="PLD"/>
    <property type="match status" value="2"/>
</dbReference>
<dbReference type="GO" id="GO:0004630">
    <property type="term" value="F:phospholipase D activity"/>
    <property type="evidence" value="ECO:0007669"/>
    <property type="project" value="UniProtKB-UniRule"/>
</dbReference>
<dbReference type="InterPro" id="IPR015679">
    <property type="entry name" value="PLipase_D_fam"/>
</dbReference>
<dbReference type="GO" id="GO:0012505">
    <property type="term" value="C:endomembrane system"/>
    <property type="evidence" value="ECO:0007669"/>
    <property type="project" value="UniProtKB-SubCell"/>
</dbReference>
<dbReference type="SUPFAM" id="SSF50729">
    <property type="entry name" value="PH domain-like"/>
    <property type="match status" value="1"/>
</dbReference>
<dbReference type="InterPro" id="IPR001736">
    <property type="entry name" value="PLipase_D/transphosphatidylase"/>
</dbReference>
<dbReference type="CDD" id="cd01254">
    <property type="entry name" value="PH_PLD"/>
    <property type="match status" value="1"/>
</dbReference>
<dbReference type="PROSITE" id="PS50195">
    <property type="entry name" value="PX"/>
    <property type="match status" value="1"/>
</dbReference>
<dbReference type="Proteomes" id="UP000076420">
    <property type="component" value="Unassembled WGS sequence"/>
</dbReference>
<dbReference type="KEGG" id="bgt:106073444"/>
<gene>
    <name evidence="13" type="primary">106073444</name>
</gene>
<evidence type="ECO:0000256" key="7">
    <source>
        <dbReference type="ARBA" id="ARBA00023288"/>
    </source>
</evidence>
<dbReference type="GO" id="GO:0009395">
    <property type="term" value="P:phospholipid catabolic process"/>
    <property type="evidence" value="ECO:0007669"/>
    <property type="project" value="TreeGrafter"/>
</dbReference>
<dbReference type="CDD" id="cd09138">
    <property type="entry name" value="PLDc_vPLD1_2_yPLD_like_1"/>
    <property type="match status" value="1"/>
</dbReference>
<dbReference type="SMART" id="SM00155">
    <property type="entry name" value="PLDc"/>
    <property type="match status" value="2"/>
</dbReference>
<keyword evidence="7" id="KW-0449">Lipoprotein</keyword>
<dbReference type="PANTHER" id="PTHR18896">
    <property type="entry name" value="PHOSPHOLIPASE D"/>
    <property type="match status" value="1"/>
</dbReference>
<evidence type="ECO:0000256" key="9">
    <source>
        <dbReference type="PIRNR" id="PIRNR009376"/>
    </source>
</evidence>
<comment type="subcellular location">
    <subcellularLocation>
        <location evidence="8">Endomembrane system</location>
        <topology evidence="8">Lipid-anchor</topology>
    </subcellularLocation>
</comment>
<name>A0A2C9JYW8_BIOGL</name>
<dbReference type="InterPro" id="IPR016555">
    <property type="entry name" value="PLipase_D_euk"/>
</dbReference>
<dbReference type="SUPFAM" id="SSF64268">
    <property type="entry name" value="PX domain"/>
    <property type="match status" value="1"/>
</dbReference>
<keyword evidence="3" id="KW-0677">Repeat</keyword>
<dbReference type="EnsemblMetazoa" id="BGLB010267-RB">
    <property type="protein sequence ID" value="BGLB010267-PB"/>
    <property type="gene ID" value="BGLB010267"/>
</dbReference>
<evidence type="ECO:0000256" key="2">
    <source>
        <dbReference type="ARBA" id="ARBA00008664"/>
    </source>
</evidence>
<dbReference type="OrthoDB" id="14911at2759"/>
<keyword evidence="4 9" id="KW-0378">Hydrolase</keyword>
<dbReference type="GO" id="GO:0035091">
    <property type="term" value="F:phosphatidylinositol binding"/>
    <property type="evidence" value="ECO:0007669"/>
    <property type="project" value="InterPro"/>
</dbReference>
<organism evidence="13 14">
    <name type="scientific">Biomphalaria glabrata</name>
    <name type="common">Bloodfluke planorb</name>
    <name type="synonym">Freshwater snail</name>
    <dbReference type="NCBI Taxonomy" id="6526"/>
    <lineage>
        <taxon>Eukaryota</taxon>
        <taxon>Metazoa</taxon>
        <taxon>Spiralia</taxon>
        <taxon>Lophotrochozoa</taxon>
        <taxon>Mollusca</taxon>
        <taxon>Gastropoda</taxon>
        <taxon>Heterobranchia</taxon>
        <taxon>Euthyneura</taxon>
        <taxon>Panpulmonata</taxon>
        <taxon>Hygrophila</taxon>
        <taxon>Lymnaeoidea</taxon>
        <taxon>Planorbidae</taxon>
        <taxon>Biomphalaria</taxon>
    </lineage>
</organism>
<feature type="domain" description="PLD phosphodiesterase" evidence="11">
    <location>
        <begin position="1308"/>
        <end position="1335"/>
    </location>
</feature>
<feature type="compositionally biased region" description="Polar residues" evidence="10">
    <location>
        <begin position="836"/>
        <end position="870"/>
    </location>
</feature>